<protein>
    <submittedName>
        <fullName evidence="2">Unnamed protein product</fullName>
    </submittedName>
</protein>
<feature type="domain" description="Macro" evidence="1">
    <location>
        <begin position="104"/>
        <end position="294"/>
    </location>
</feature>
<dbReference type="PROSITE" id="PS51154">
    <property type="entry name" value="MACRO"/>
    <property type="match status" value="1"/>
</dbReference>
<reference evidence="2" key="1">
    <citation type="submission" date="2023-04" db="EMBL/GenBank/DDBJ databases">
        <title>Phytophthora lilii NBRC 32176.</title>
        <authorList>
            <person name="Ichikawa N."/>
            <person name="Sato H."/>
            <person name="Tonouchi N."/>
        </authorList>
    </citation>
    <scope>NUCLEOTIDE SEQUENCE</scope>
    <source>
        <strain evidence="2">NBRC 32176</strain>
    </source>
</reference>
<dbReference type="PANTHER" id="PTHR11106:SF27">
    <property type="entry name" value="MACRO DOMAIN-CONTAINING PROTEIN"/>
    <property type="match status" value="1"/>
</dbReference>
<accession>A0A9W7CSE3</accession>
<proteinExistence type="predicted"/>
<evidence type="ECO:0000313" key="3">
    <source>
        <dbReference type="Proteomes" id="UP001165083"/>
    </source>
</evidence>
<organism evidence="2 3">
    <name type="scientific">Phytophthora lilii</name>
    <dbReference type="NCBI Taxonomy" id="2077276"/>
    <lineage>
        <taxon>Eukaryota</taxon>
        <taxon>Sar</taxon>
        <taxon>Stramenopiles</taxon>
        <taxon>Oomycota</taxon>
        <taxon>Peronosporomycetes</taxon>
        <taxon>Peronosporales</taxon>
        <taxon>Peronosporaceae</taxon>
        <taxon>Phytophthora</taxon>
    </lineage>
</organism>
<sequence>MCSETDTAIPSQVSTGMAMWAVEGVAHSIFNFLDLSTFDAVLNFLQTRPEFQGYLNDSKLWTELSGLHFGGKRDAALTSEGTSIQDRDWDWTSRERTCVELQEFLQSADDLMRFEEVAIVEGDIEHITNIDGKPLDAIVFPTSSYLMNPHIGAAGAVFRRAGRGLEEFVGGQSFRDSLPFGPRCSAIVTPAFDAGVTKLIHCVGPSVGAPDCYELLSQTYENALNCTVTENLECVAMVSISTGNLGVPCMQGAQVAMRTIQKFITRGNWRGNLAIVCNDQSVLRAFQYQKVEVLNSFNVVPPLPRVDPGGHWFS</sequence>
<keyword evidence="3" id="KW-1185">Reference proteome</keyword>
<dbReference type="Pfam" id="PF01661">
    <property type="entry name" value="Macro"/>
    <property type="match status" value="1"/>
</dbReference>
<dbReference type="Gene3D" id="3.40.220.10">
    <property type="entry name" value="Leucine Aminopeptidase, subunit E, domain 1"/>
    <property type="match status" value="1"/>
</dbReference>
<name>A0A9W7CSE3_9STRA</name>
<dbReference type="PANTHER" id="PTHR11106">
    <property type="entry name" value="GANGLIOSIDE INDUCED DIFFERENTIATION ASSOCIATED PROTEIN 2-RELATED"/>
    <property type="match status" value="1"/>
</dbReference>
<dbReference type="AlphaFoldDB" id="A0A9W7CSE3"/>
<evidence type="ECO:0000313" key="2">
    <source>
        <dbReference type="EMBL" id="GMF38543.1"/>
    </source>
</evidence>
<gene>
    <name evidence="2" type="ORF">Plil01_001608000</name>
</gene>
<dbReference type="Proteomes" id="UP001165083">
    <property type="component" value="Unassembled WGS sequence"/>
</dbReference>
<evidence type="ECO:0000259" key="1">
    <source>
        <dbReference type="PROSITE" id="PS51154"/>
    </source>
</evidence>
<dbReference type="SUPFAM" id="SSF52949">
    <property type="entry name" value="Macro domain-like"/>
    <property type="match status" value="1"/>
</dbReference>
<dbReference type="InterPro" id="IPR002589">
    <property type="entry name" value="Macro_dom"/>
</dbReference>
<dbReference type="SMART" id="SM00506">
    <property type="entry name" value="A1pp"/>
    <property type="match status" value="1"/>
</dbReference>
<dbReference type="OrthoDB" id="6133115at2759"/>
<dbReference type="EMBL" id="BSXW01001689">
    <property type="protein sequence ID" value="GMF38543.1"/>
    <property type="molecule type" value="Genomic_DNA"/>
</dbReference>
<dbReference type="InterPro" id="IPR043472">
    <property type="entry name" value="Macro_dom-like"/>
</dbReference>
<comment type="caution">
    <text evidence="2">The sequence shown here is derived from an EMBL/GenBank/DDBJ whole genome shotgun (WGS) entry which is preliminary data.</text>
</comment>